<sequence length="854" mass="92764">MTKITVGTPVTAPLTPGRDDTNVWPTHLAKYGAGGLEVVETTSDRDAISDERKVDKAVLVRSDDGGLPALYEWSSGGWNKVDIGDFSGMTITDGANVFNDILEIKLANITANQYPNDSVDSVTLTAQGSLDWATMGDPSSGSRATSVLVEPPLQTYPDPDNTGVTRLRVKEGSYEPMKAPGYLAYVDFPEKVIGKLGYHTLGHYDSAIWPTDVVVSGGGLIPTIANKKYIGLQEYDGKDPSKTGGTDFLVAFRVAFKGHAVNAGKIKAYLAKQPAPGTSASADYLRDVNGELLVREVNYKTGDEYGYIEVLGIVNAKGLTNMSMHVEHNFSDSLLIEERAVGLSGVMVQALESTSKTGAALMQYEVDTKQNIEFNKIYYGDSIMDFNWEATHGLPMEEIQAGVGANLPDGFHFKNLSNIHIGSENGHIYIHDAGTVCDFSLGKIFNAFDTRALHGKEINVKATIIDKDAPFTIGVVKWTGKPDQYTNNIFSSRNNAAVVFDSGWELVGSLFFPSDAVTGDHTLTKKFTVPSDAKNFAVIIYPGVPNSPLTLKIKDFDVDVVNPFYGYEMYVAGKLNELHLEEDTEFAHFSQANENYVSLRYTIGKSADGDPMPVGVLRKGKADITLDPSINKIVGSAATSGEGGLKFGKDGKAIVNTTLWIHSEQPDKTSSDVTFWYELVNSNGIATKIVPSETTFKVSGNSSGDYSMKEFSLDVITGDRIILKASADKDDGAFIQSNSPAHPLVDIEIRIDELTAFANDDPFTGIELDQFDKVYTGVLTATKYVSHTDSATFRIEVPDDMNVSVLEAIKKLDDGTVTTVKSLDWSYNLKSQMLTVYFGEVVEECAITLGIYTA</sequence>
<evidence type="ECO:0000256" key="1">
    <source>
        <dbReference type="SAM" id="MobiDB-lite"/>
    </source>
</evidence>
<evidence type="ECO:0000313" key="3">
    <source>
        <dbReference type="Proteomes" id="UP000240819"/>
    </source>
</evidence>
<proteinExistence type="predicted"/>
<organism evidence="2 3">
    <name type="scientific">Vibrio phage Ceto</name>
    <dbReference type="NCBI Taxonomy" id="2570300"/>
    <lineage>
        <taxon>Viruses</taxon>
        <taxon>Duplodnaviria</taxon>
        <taxon>Heunggongvirae</taxon>
        <taxon>Uroviricota</taxon>
        <taxon>Caudoviricetes</taxon>
        <taxon>Demerecviridae</taxon>
        <taxon>Ermolyevavirinae</taxon>
        <taxon>Cetovirus</taxon>
        <taxon>Cetovirus ceto</taxon>
    </lineage>
</organism>
<dbReference type="EMBL" id="MG649966">
    <property type="protein sequence ID" value="AUG85126.1"/>
    <property type="molecule type" value="Genomic_DNA"/>
</dbReference>
<dbReference type="Proteomes" id="UP000240819">
    <property type="component" value="Segment"/>
</dbReference>
<keyword evidence="3" id="KW-1185">Reference proteome</keyword>
<reference evidence="2 3" key="1">
    <citation type="submission" date="2017-12" db="EMBL/GenBank/DDBJ databases">
        <authorList>
            <person name="Lestochi C.V."/>
            <person name="Miller K.C."/>
            <person name="Miller J.S."/>
            <person name="Stanton M.L."/>
            <person name="Broussard G.W."/>
        </authorList>
    </citation>
    <scope>NUCLEOTIDE SEQUENCE [LARGE SCALE GENOMIC DNA]</scope>
</reference>
<gene>
    <name evidence="2" type="ORF">CETO_144</name>
</gene>
<accession>A0A2H5BGK9</accession>
<evidence type="ECO:0000313" key="2">
    <source>
        <dbReference type="EMBL" id="AUG85126.1"/>
    </source>
</evidence>
<name>A0A2H5BGK9_9CAUD</name>
<protein>
    <submittedName>
        <fullName evidence="2">Uncharacterized protein</fullName>
    </submittedName>
</protein>
<feature type="region of interest" description="Disordered" evidence="1">
    <location>
        <begin position="1"/>
        <end position="21"/>
    </location>
</feature>